<comment type="caution">
    <text evidence="2">The sequence shown here is derived from an EMBL/GenBank/DDBJ whole genome shotgun (WGS) entry which is preliminary data.</text>
</comment>
<dbReference type="AlphaFoldDB" id="A0A6A4ITK7"/>
<protein>
    <submittedName>
        <fullName evidence="2">Uncharacterized protein</fullName>
    </submittedName>
</protein>
<evidence type="ECO:0000313" key="3">
    <source>
        <dbReference type="Proteomes" id="UP000466442"/>
    </source>
</evidence>
<feature type="compositionally biased region" description="Acidic residues" evidence="1">
    <location>
        <begin position="17"/>
        <end position="33"/>
    </location>
</feature>
<keyword evidence="3" id="KW-1185">Reference proteome</keyword>
<proteinExistence type="predicted"/>
<feature type="region of interest" description="Disordered" evidence="1">
    <location>
        <begin position="1"/>
        <end position="77"/>
    </location>
</feature>
<dbReference type="EMBL" id="WIXP02000107">
    <property type="protein sequence ID" value="KAF6197355.1"/>
    <property type="molecule type" value="Genomic_DNA"/>
</dbReference>
<organism evidence="2 3">
    <name type="scientific">Apolygus lucorum</name>
    <name type="common">Small green plant bug</name>
    <name type="synonym">Lygocoris lucorum</name>
    <dbReference type="NCBI Taxonomy" id="248454"/>
    <lineage>
        <taxon>Eukaryota</taxon>
        <taxon>Metazoa</taxon>
        <taxon>Ecdysozoa</taxon>
        <taxon>Arthropoda</taxon>
        <taxon>Hexapoda</taxon>
        <taxon>Insecta</taxon>
        <taxon>Pterygota</taxon>
        <taxon>Neoptera</taxon>
        <taxon>Paraneoptera</taxon>
        <taxon>Hemiptera</taxon>
        <taxon>Heteroptera</taxon>
        <taxon>Panheteroptera</taxon>
        <taxon>Cimicomorpha</taxon>
        <taxon>Miridae</taxon>
        <taxon>Mirini</taxon>
        <taxon>Apolygus</taxon>
    </lineage>
</organism>
<evidence type="ECO:0000313" key="2">
    <source>
        <dbReference type="EMBL" id="KAF6197355.1"/>
    </source>
</evidence>
<reference evidence="2" key="1">
    <citation type="journal article" date="2021" name="Mol. Ecol. Resour.">
        <title>Apolygus lucorum genome provides insights into omnivorousness and mesophyll feeding.</title>
        <authorList>
            <person name="Liu Y."/>
            <person name="Liu H."/>
            <person name="Wang H."/>
            <person name="Huang T."/>
            <person name="Liu B."/>
            <person name="Yang B."/>
            <person name="Yin L."/>
            <person name="Li B."/>
            <person name="Zhang Y."/>
            <person name="Zhang S."/>
            <person name="Jiang F."/>
            <person name="Zhang X."/>
            <person name="Ren Y."/>
            <person name="Wang B."/>
            <person name="Wang S."/>
            <person name="Lu Y."/>
            <person name="Wu K."/>
            <person name="Fan W."/>
            <person name="Wang G."/>
        </authorList>
    </citation>
    <scope>NUCLEOTIDE SEQUENCE</scope>
    <source>
        <strain evidence="2">12Hb</strain>
    </source>
</reference>
<gene>
    <name evidence="2" type="ORF">GE061_020290</name>
</gene>
<evidence type="ECO:0000256" key="1">
    <source>
        <dbReference type="SAM" id="MobiDB-lite"/>
    </source>
</evidence>
<accession>A0A6A4ITK7</accession>
<sequence>MSSAKRFAPNFPAATLSDEDGIPFGDFEEDEDWSAPKRKAPSQPEEFHDARTQSPLLSDGDILNGSGSDEDDDGTRWKTLPTFAEKASETVKNIWRRKGTVLEALFEKRRCEVYSVDPRNEGLVKAKWASFVLEMLFGVTGATRGVSKNLGGFFKWIDEDLTTQDEFYKAKENFIQTMVEHLHSEAKSTGTLVCTPFHPLPKSCSPLKVNKVSPAHELNLYEAHLATPTFFVIPSKYDKRDRDTYFKKDIATYPSLAEASKAVLTYAAEKLSKTLNRNVQISNYPKMHFHRETELYTWGVTVKTNCTYEGQRPSVVQFLGSLASGKEMAESPLCLTIYRIQPNVMQKGDLAMNVSSSPIWNLQLGNTDYLTVVWKADFSFLLPSDFTYFPEAVEDLSVTTTTTVSLKGKKFV</sequence>
<dbReference type="Proteomes" id="UP000466442">
    <property type="component" value="Unassembled WGS sequence"/>
</dbReference>
<name>A0A6A4ITK7_APOLU</name>